<evidence type="ECO:0000313" key="1">
    <source>
        <dbReference type="EMBL" id="KOM55934.1"/>
    </source>
</evidence>
<dbReference type="EMBL" id="CM003380">
    <property type="protein sequence ID" value="KOM55934.1"/>
    <property type="molecule type" value="Genomic_DNA"/>
</dbReference>
<evidence type="ECO:0000313" key="2">
    <source>
        <dbReference type="Proteomes" id="UP000053144"/>
    </source>
</evidence>
<name>A0A0L9VMH1_PHAAN</name>
<dbReference type="Gramene" id="KOM55934">
    <property type="protein sequence ID" value="KOM55934"/>
    <property type="gene ID" value="LR48_Vigan10g182600"/>
</dbReference>
<organism evidence="1 2">
    <name type="scientific">Phaseolus angularis</name>
    <name type="common">Azuki bean</name>
    <name type="synonym">Vigna angularis</name>
    <dbReference type="NCBI Taxonomy" id="3914"/>
    <lineage>
        <taxon>Eukaryota</taxon>
        <taxon>Viridiplantae</taxon>
        <taxon>Streptophyta</taxon>
        <taxon>Embryophyta</taxon>
        <taxon>Tracheophyta</taxon>
        <taxon>Spermatophyta</taxon>
        <taxon>Magnoliopsida</taxon>
        <taxon>eudicotyledons</taxon>
        <taxon>Gunneridae</taxon>
        <taxon>Pentapetalae</taxon>
        <taxon>rosids</taxon>
        <taxon>fabids</taxon>
        <taxon>Fabales</taxon>
        <taxon>Fabaceae</taxon>
        <taxon>Papilionoideae</taxon>
        <taxon>50 kb inversion clade</taxon>
        <taxon>NPAAA clade</taxon>
        <taxon>indigoferoid/millettioid clade</taxon>
        <taxon>Phaseoleae</taxon>
        <taxon>Vigna</taxon>
    </lineage>
</organism>
<reference evidence="2" key="1">
    <citation type="journal article" date="2015" name="Proc. Natl. Acad. Sci. U.S.A.">
        <title>Genome sequencing of adzuki bean (Vigna angularis) provides insight into high starch and low fat accumulation and domestication.</title>
        <authorList>
            <person name="Yang K."/>
            <person name="Tian Z."/>
            <person name="Chen C."/>
            <person name="Luo L."/>
            <person name="Zhao B."/>
            <person name="Wang Z."/>
            <person name="Yu L."/>
            <person name="Li Y."/>
            <person name="Sun Y."/>
            <person name="Li W."/>
            <person name="Chen Y."/>
            <person name="Li Y."/>
            <person name="Zhang Y."/>
            <person name="Ai D."/>
            <person name="Zhao J."/>
            <person name="Shang C."/>
            <person name="Ma Y."/>
            <person name="Wu B."/>
            <person name="Wang M."/>
            <person name="Gao L."/>
            <person name="Sun D."/>
            <person name="Zhang P."/>
            <person name="Guo F."/>
            <person name="Wang W."/>
            <person name="Li Y."/>
            <person name="Wang J."/>
            <person name="Varshney R.K."/>
            <person name="Wang J."/>
            <person name="Ling H.Q."/>
            <person name="Wan P."/>
        </authorList>
    </citation>
    <scope>NUCLEOTIDE SEQUENCE</scope>
    <source>
        <strain evidence="2">cv. Jingnong 6</strain>
    </source>
</reference>
<sequence length="204" mass="22318">MPWLLNNRCLNGILTRLVEWTEVYNNTASITRWTEAYKAWALDRENLQENLAALPFPFYFSRFFLVSRKSSRYPSATPPLPHHCLVAAGSHHHLVLGDGSSAAFTSPAIASLEQRASGLATAPPLQGATTTSSCAKAQAQLPPHLLVHRLWSEEQAVAVGGGCWQWLLAVAFGGKCRSQPHIGAEASRRTAVAQVGERRVEYDG</sequence>
<protein>
    <submittedName>
        <fullName evidence="1">Uncharacterized protein</fullName>
    </submittedName>
</protein>
<gene>
    <name evidence="1" type="ORF">LR48_Vigan10g182600</name>
</gene>
<dbReference type="Proteomes" id="UP000053144">
    <property type="component" value="Chromosome 10"/>
</dbReference>
<dbReference type="AlphaFoldDB" id="A0A0L9VMH1"/>
<proteinExistence type="predicted"/>
<accession>A0A0L9VMH1</accession>